<evidence type="ECO:0000313" key="3">
    <source>
        <dbReference type="Proteomes" id="UP000278031"/>
    </source>
</evidence>
<evidence type="ECO:0000313" key="2">
    <source>
        <dbReference type="EMBL" id="RLG70330.1"/>
    </source>
</evidence>
<dbReference type="Gene3D" id="1.20.1280.290">
    <property type="match status" value="1"/>
</dbReference>
<feature type="transmembrane region" description="Helical" evidence="1">
    <location>
        <begin position="70"/>
        <end position="93"/>
    </location>
</feature>
<keyword evidence="1" id="KW-1133">Transmembrane helix</keyword>
<name>A0A497JHX2_9ARCH</name>
<dbReference type="Proteomes" id="UP000278031">
    <property type="component" value="Unassembled WGS sequence"/>
</dbReference>
<sequence>MEILPYLQSIITILSIITGSFAIAQIRLLLKRRTAKDISLIYQGAVWLNATFCFIAFALIGTKIGFDKIYGNIFCSLECFILVGTIVFLICYYRWKEKRERR</sequence>
<reference evidence="2 3" key="1">
    <citation type="submission" date="2018-06" db="EMBL/GenBank/DDBJ databases">
        <title>Extensive metabolic versatility and redundancy in microbially diverse, dynamic hydrothermal sediments.</title>
        <authorList>
            <person name="Dombrowski N."/>
            <person name="Teske A."/>
            <person name="Baker B.J."/>
        </authorList>
    </citation>
    <scope>NUCLEOTIDE SEQUENCE [LARGE SCALE GENOMIC DNA]</scope>
    <source>
        <strain evidence="2">B51_G17</strain>
    </source>
</reference>
<protein>
    <recommendedName>
        <fullName evidence="4">PQ-loop repeat-containing protein</fullName>
    </recommendedName>
</protein>
<accession>A0A497JHX2</accession>
<dbReference type="EMBL" id="QMWP01000067">
    <property type="protein sequence ID" value="RLG70330.1"/>
    <property type="molecule type" value="Genomic_DNA"/>
</dbReference>
<dbReference type="AlphaFoldDB" id="A0A497JHX2"/>
<comment type="caution">
    <text evidence="2">The sequence shown here is derived from an EMBL/GenBank/DDBJ whole genome shotgun (WGS) entry which is preliminary data.</text>
</comment>
<keyword evidence="1" id="KW-0472">Membrane</keyword>
<proteinExistence type="predicted"/>
<gene>
    <name evidence="2" type="ORF">DRO04_02000</name>
</gene>
<evidence type="ECO:0008006" key="4">
    <source>
        <dbReference type="Google" id="ProtNLM"/>
    </source>
</evidence>
<evidence type="ECO:0000256" key="1">
    <source>
        <dbReference type="SAM" id="Phobius"/>
    </source>
</evidence>
<feature type="transmembrane region" description="Helical" evidence="1">
    <location>
        <begin position="6"/>
        <end position="28"/>
    </location>
</feature>
<keyword evidence="1" id="KW-0812">Transmembrane</keyword>
<feature type="transmembrane region" description="Helical" evidence="1">
    <location>
        <begin position="40"/>
        <end position="64"/>
    </location>
</feature>
<organism evidence="2 3">
    <name type="scientific">Candidatus Iainarchaeum sp</name>
    <dbReference type="NCBI Taxonomy" id="3101447"/>
    <lineage>
        <taxon>Archaea</taxon>
        <taxon>Candidatus Iainarchaeota</taxon>
        <taxon>Candidatus Iainarchaeia</taxon>
        <taxon>Candidatus Iainarchaeales</taxon>
        <taxon>Candidatus Iainarchaeaceae</taxon>
        <taxon>Candidatus Iainarchaeum</taxon>
    </lineage>
</organism>